<dbReference type="Proteomes" id="UP000501747">
    <property type="component" value="Chromosome"/>
</dbReference>
<evidence type="ECO:0000256" key="2">
    <source>
        <dbReference type="ARBA" id="ARBA00022692"/>
    </source>
</evidence>
<feature type="transmembrane region" description="Helical" evidence="5">
    <location>
        <begin position="123"/>
        <end position="145"/>
    </location>
</feature>
<dbReference type="GO" id="GO:0046583">
    <property type="term" value="F:monoatomic cation efflux transmembrane transporter activity"/>
    <property type="evidence" value="ECO:0007669"/>
    <property type="project" value="TreeGrafter"/>
</dbReference>
<dbReference type="KEGG" id="vhy:G7082_01075"/>
<evidence type="ECO:0000256" key="4">
    <source>
        <dbReference type="ARBA" id="ARBA00023136"/>
    </source>
</evidence>
<dbReference type="EMBL" id="CP049887">
    <property type="protein sequence ID" value="QIL47219.1"/>
    <property type="molecule type" value="Genomic_DNA"/>
</dbReference>
<feature type="transmembrane region" description="Helical" evidence="5">
    <location>
        <begin position="30"/>
        <end position="53"/>
    </location>
</feature>
<evidence type="ECO:0000256" key="1">
    <source>
        <dbReference type="ARBA" id="ARBA00004141"/>
    </source>
</evidence>
<comment type="subcellular location">
    <subcellularLocation>
        <location evidence="1">Membrane</location>
        <topology evidence="1">Multi-pass membrane protein</topology>
    </subcellularLocation>
</comment>
<accession>A0A6G8AQH4</accession>
<evidence type="ECO:0000256" key="5">
    <source>
        <dbReference type="SAM" id="Phobius"/>
    </source>
</evidence>
<feature type="transmembrane region" description="Helical" evidence="5">
    <location>
        <begin position="65"/>
        <end position="82"/>
    </location>
</feature>
<keyword evidence="2 5" id="KW-0812">Transmembrane</keyword>
<dbReference type="CDD" id="cd09325">
    <property type="entry name" value="TDT_C4-dicarb_trans"/>
    <property type="match status" value="1"/>
</dbReference>
<feature type="transmembrane region" description="Helical" evidence="5">
    <location>
        <begin position="151"/>
        <end position="173"/>
    </location>
</feature>
<protein>
    <submittedName>
        <fullName evidence="6">TDT family transporter</fullName>
    </submittedName>
</protein>
<dbReference type="InterPro" id="IPR038665">
    <property type="entry name" value="Voltage-dep_anion_channel_sf"/>
</dbReference>
<feature type="transmembrane region" description="Helical" evidence="5">
    <location>
        <begin position="246"/>
        <end position="267"/>
    </location>
</feature>
<dbReference type="Pfam" id="PF03595">
    <property type="entry name" value="SLAC1"/>
    <property type="match status" value="1"/>
</dbReference>
<organism evidence="6 7">
    <name type="scientific">Vagococcus hydrophili</name>
    <dbReference type="NCBI Taxonomy" id="2714947"/>
    <lineage>
        <taxon>Bacteria</taxon>
        <taxon>Bacillati</taxon>
        <taxon>Bacillota</taxon>
        <taxon>Bacilli</taxon>
        <taxon>Lactobacillales</taxon>
        <taxon>Enterococcaceae</taxon>
        <taxon>Vagococcus</taxon>
    </lineage>
</organism>
<dbReference type="InterPro" id="IPR004695">
    <property type="entry name" value="SLAC1/Mae1/Ssu1/TehA"/>
</dbReference>
<dbReference type="Gene3D" id="1.50.10.150">
    <property type="entry name" value="Voltage-dependent anion channel"/>
    <property type="match status" value="1"/>
</dbReference>
<gene>
    <name evidence="6" type="ORF">G7082_01075</name>
</gene>
<reference evidence="6 7" key="1">
    <citation type="submission" date="2020-03" db="EMBL/GenBank/DDBJ databases">
        <title>Vagococcus sp. nov., isolated from beetles.</title>
        <authorList>
            <person name="Hyun D.-W."/>
            <person name="Bae J.-W."/>
        </authorList>
    </citation>
    <scope>NUCLEOTIDE SEQUENCE [LARGE SCALE GENOMIC DNA]</scope>
    <source>
        <strain evidence="6 7">HDW17B</strain>
    </source>
</reference>
<feature type="transmembrane region" description="Helical" evidence="5">
    <location>
        <begin position="185"/>
        <end position="206"/>
    </location>
</feature>
<dbReference type="GO" id="GO:0005886">
    <property type="term" value="C:plasma membrane"/>
    <property type="evidence" value="ECO:0007669"/>
    <property type="project" value="TreeGrafter"/>
</dbReference>
<dbReference type="InterPro" id="IPR052951">
    <property type="entry name" value="Tellurite_res_ion_channel"/>
</dbReference>
<dbReference type="RefSeq" id="WP_166033331.1">
    <property type="nucleotide sequence ID" value="NZ_CP049887.1"/>
</dbReference>
<feature type="transmembrane region" description="Helical" evidence="5">
    <location>
        <begin position="279"/>
        <end position="300"/>
    </location>
</feature>
<dbReference type="AlphaFoldDB" id="A0A6G8AQH4"/>
<proteinExistence type="predicted"/>
<name>A0A6G8AQH4_9ENTE</name>
<sequence length="309" mass="34491">MKQFLVKLPLPISALGLSFAGLANLFNEQLIFKYLFITLSILILLSVLLKVLIDSKNVLDQLKQVPIAATFPTFFMGIALLTKQIAQWNLTIALILWIIATLGHVSFIVYFTREFVMKKDLTLILPSWFVVYVGIVASSVTAPLFDSTLLMSFGKIFLIFGMLAFLILFPVIIKRMKKYPLPKPLQATVAIFSAPVALNLVGYFSVITTKNAPLILVQFTLMLGLYLWVIRQLFTLLNTSFSPAQAALTFPMVISATSIKLSSAYFTPLYPAVKNIGVFISYASLIIAVLIVFSVLLKYLTFMTSMMKE</sequence>
<keyword evidence="7" id="KW-1185">Reference proteome</keyword>
<keyword evidence="3 5" id="KW-1133">Transmembrane helix</keyword>
<dbReference type="PANTHER" id="PTHR37955">
    <property type="entry name" value="TELLURITE RESISTANCE PROTEIN TEHA"/>
    <property type="match status" value="1"/>
</dbReference>
<feature type="transmembrane region" description="Helical" evidence="5">
    <location>
        <begin position="212"/>
        <end position="234"/>
    </location>
</feature>
<dbReference type="PANTHER" id="PTHR37955:SF1">
    <property type="entry name" value="DEP DOMAIN-CONTAINING PROTEIN"/>
    <property type="match status" value="1"/>
</dbReference>
<evidence type="ECO:0000256" key="3">
    <source>
        <dbReference type="ARBA" id="ARBA00022989"/>
    </source>
</evidence>
<feature type="transmembrane region" description="Helical" evidence="5">
    <location>
        <begin position="88"/>
        <end position="111"/>
    </location>
</feature>
<keyword evidence="4 5" id="KW-0472">Membrane</keyword>
<evidence type="ECO:0000313" key="6">
    <source>
        <dbReference type="EMBL" id="QIL47219.1"/>
    </source>
</evidence>
<evidence type="ECO:0000313" key="7">
    <source>
        <dbReference type="Proteomes" id="UP000501747"/>
    </source>
</evidence>